<evidence type="ECO:0000256" key="1">
    <source>
        <dbReference type="SAM" id="MobiDB-lite"/>
    </source>
</evidence>
<protein>
    <submittedName>
        <fullName evidence="2">Uncharacterized protein</fullName>
    </submittedName>
</protein>
<reference evidence="2 3" key="1">
    <citation type="submission" date="2024-02" db="EMBL/GenBank/DDBJ databases">
        <title>Chromosome-scale genome assembly of the rough periwinkle Littorina saxatilis.</title>
        <authorList>
            <person name="De Jode A."/>
            <person name="Faria R."/>
            <person name="Formenti G."/>
            <person name="Sims Y."/>
            <person name="Smith T.P."/>
            <person name="Tracey A."/>
            <person name="Wood J.M.D."/>
            <person name="Zagrodzka Z.B."/>
            <person name="Johannesson K."/>
            <person name="Butlin R.K."/>
            <person name="Leder E.H."/>
        </authorList>
    </citation>
    <scope>NUCLEOTIDE SEQUENCE [LARGE SCALE GENOMIC DNA]</scope>
    <source>
        <strain evidence="2">Snail1</strain>
        <tissue evidence="2">Muscle</tissue>
    </source>
</reference>
<feature type="region of interest" description="Disordered" evidence="1">
    <location>
        <begin position="239"/>
        <end position="260"/>
    </location>
</feature>
<evidence type="ECO:0000313" key="2">
    <source>
        <dbReference type="EMBL" id="KAK7112941.1"/>
    </source>
</evidence>
<dbReference type="PANTHER" id="PTHR34239">
    <property type="entry name" value="APPLE DOMAIN-CONTAINING PROTEIN"/>
    <property type="match status" value="1"/>
</dbReference>
<sequence>MKKMTMQETHQTVRFRMTQFPFIPMIKTKICRIAELDKDLEGKEKTSAAVATSLAELINKKFRSKLSEEKTKDRMEKYMYVRPKNCGALQTPLVHPEIWKSMTGEARNSDIKCSHMQKAIATAGTALAESTQTLIHAKKNADAESRKKIGEDIEKNGDAIFLNANLAGLCSDSVPVSDKWLFGDNLATSTKDIKEMDKLGSSLTPVAGPSGTQKAKYGGANAMTNYRYKAHFLGKKNSHWSHQRGRGSQTQRHFGGKARPQYRRTKAQNWSISIILRVLQKVRREKASGVIIVPEWKTQVWWPVLLKLLTTDPVRLPSSINLLSLPSHPRTRHRLLPRLQLLACKISGAD</sequence>
<gene>
    <name evidence="2" type="ORF">V1264_012315</name>
</gene>
<accession>A0AAN9BWX7</accession>
<dbReference type="PANTHER" id="PTHR34239:SF2">
    <property type="entry name" value="TRANSPOSABLE ELEMENT P TRANSPOSASE_THAP9 CONSERVED DOMAIN-CONTAINING PROTEIN"/>
    <property type="match status" value="1"/>
</dbReference>
<evidence type="ECO:0000313" key="3">
    <source>
        <dbReference type="Proteomes" id="UP001374579"/>
    </source>
</evidence>
<dbReference type="Proteomes" id="UP001374579">
    <property type="component" value="Unassembled WGS sequence"/>
</dbReference>
<dbReference type="AlphaFoldDB" id="A0AAN9BWX7"/>
<dbReference type="EMBL" id="JBAMIC010000002">
    <property type="protein sequence ID" value="KAK7112941.1"/>
    <property type="molecule type" value="Genomic_DNA"/>
</dbReference>
<keyword evidence="3" id="KW-1185">Reference proteome</keyword>
<name>A0AAN9BWX7_9CAEN</name>
<proteinExistence type="predicted"/>
<organism evidence="2 3">
    <name type="scientific">Littorina saxatilis</name>
    <dbReference type="NCBI Taxonomy" id="31220"/>
    <lineage>
        <taxon>Eukaryota</taxon>
        <taxon>Metazoa</taxon>
        <taxon>Spiralia</taxon>
        <taxon>Lophotrochozoa</taxon>
        <taxon>Mollusca</taxon>
        <taxon>Gastropoda</taxon>
        <taxon>Caenogastropoda</taxon>
        <taxon>Littorinimorpha</taxon>
        <taxon>Littorinoidea</taxon>
        <taxon>Littorinidae</taxon>
        <taxon>Littorina</taxon>
    </lineage>
</organism>
<comment type="caution">
    <text evidence="2">The sequence shown here is derived from an EMBL/GenBank/DDBJ whole genome shotgun (WGS) entry which is preliminary data.</text>
</comment>